<keyword evidence="1" id="KW-0472">Membrane</keyword>
<evidence type="ECO:0000256" key="1">
    <source>
        <dbReference type="SAM" id="Phobius"/>
    </source>
</evidence>
<reference evidence="2 3" key="1">
    <citation type="journal article" date="2019" name="Nat. Med.">
        <title>A library of human gut bacterial isolates paired with longitudinal multiomics data enables mechanistic microbiome research.</title>
        <authorList>
            <person name="Poyet M."/>
            <person name="Groussin M."/>
            <person name="Gibbons S.M."/>
            <person name="Avila-Pacheco J."/>
            <person name="Jiang X."/>
            <person name="Kearney S.M."/>
            <person name="Perrotta A.R."/>
            <person name="Berdy B."/>
            <person name="Zhao S."/>
            <person name="Lieberman T.D."/>
            <person name="Swanson P.K."/>
            <person name="Smith M."/>
            <person name="Roesemann S."/>
            <person name="Alexander J.E."/>
            <person name="Rich S.A."/>
            <person name="Livny J."/>
            <person name="Vlamakis H."/>
            <person name="Clish C."/>
            <person name="Bullock K."/>
            <person name="Deik A."/>
            <person name="Scott J."/>
            <person name="Pierce K.A."/>
            <person name="Xavier R.J."/>
            <person name="Alm E.J."/>
        </authorList>
    </citation>
    <scope>NUCLEOTIDE SEQUENCE [LARGE SCALE GENOMIC DNA]</scope>
    <source>
        <strain evidence="2 3">BIOML-A160</strain>
    </source>
</reference>
<organism evidence="2 3">
    <name type="scientific">Bacteroides ovatus</name>
    <dbReference type="NCBI Taxonomy" id="28116"/>
    <lineage>
        <taxon>Bacteria</taxon>
        <taxon>Pseudomonadati</taxon>
        <taxon>Bacteroidota</taxon>
        <taxon>Bacteroidia</taxon>
        <taxon>Bacteroidales</taxon>
        <taxon>Bacteroidaceae</taxon>
        <taxon>Bacteroides</taxon>
    </lineage>
</organism>
<protein>
    <submittedName>
        <fullName evidence="2">Uncharacterized protein</fullName>
    </submittedName>
</protein>
<keyword evidence="1" id="KW-1133">Transmembrane helix</keyword>
<sequence>MHFDTPSFVFIIKACNYRFLLDKSNFSIRRKELCNRKIITYLLIDESKAALESELRSLEENHEYKYKSFIPGFMLIKVNVSFTLNSFLLLNTIFAYHLYKKRIAL</sequence>
<comment type="caution">
    <text evidence="2">The sequence shown here is derived from an EMBL/GenBank/DDBJ whole genome shotgun (WGS) entry which is preliminary data.</text>
</comment>
<evidence type="ECO:0000313" key="2">
    <source>
        <dbReference type="EMBL" id="KAA3927653.1"/>
    </source>
</evidence>
<gene>
    <name evidence="2" type="ORF">F3F25_14495</name>
</gene>
<name>A0A9P4DVB5_BACOV</name>
<dbReference type="EMBL" id="VWLB01000023">
    <property type="protein sequence ID" value="KAA3927653.1"/>
    <property type="molecule type" value="Genomic_DNA"/>
</dbReference>
<feature type="transmembrane region" description="Helical" evidence="1">
    <location>
        <begin position="80"/>
        <end position="99"/>
    </location>
</feature>
<evidence type="ECO:0000313" key="3">
    <source>
        <dbReference type="Proteomes" id="UP000365824"/>
    </source>
</evidence>
<dbReference type="AlphaFoldDB" id="A0A9P4DVB5"/>
<keyword evidence="1" id="KW-0812">Transmembrane</keyword>
<proteinExistence type="predicted"/>
<accession>A0A9P4DVB5</accession>
<dbReference type="Proteomes" id="UP000365824">
    <property type="component" value="Unassembled WGS sequence"/>
</dbReference>